<dbReference type="EMBL" id="MVHV01000004">
    <property type="protein sequence ID" value="ORA84496.1"/>
    <property type="molecule type" value="Genomic_DNA"/>
</dbReference>
<dbReference type="Proteomes" id="UP000243140">
    <property type="component" value="Unassembled WGS sequence"/>
</dbReference>
<reference evidence="1 2" key="1">
    <citation type="submission" date="2017-02" db="EMBL/GenBank/DDBJ databases">
        <title>The new phylogeny of genus Mycobacterium.</title>
        <authorList>
            <person name="Tortoli E."/>
            <person name="Trovato A."/>
            <person name="Cirillo D.M."/>
        </authorList>
    </citation>
    <scope>NUCLEOTIDE SEQUENCE [LARGE SCALE GENOMIC DNA]</scope>
    <source>
        <strain evidence="1 2">IP1130001</strain>
    </source>
</reference>
<comment type="caution">
    <text evidence="1">The sequence shown here is derived from an EMBL/GenBank/DDBJ whole genome shotgun (WGS) entry which is preliminary data.</text>
</comment>
<evidence type="ECO:0000313" key="2">
    <source>
        <dbReference type="Proteomes" id="UP000243140"/>
    </source>
</evidence>
<accession>A0ABX3SW74</accession>
<name>A0ABX3SW74_MYCMA</name>
<proteinExistence type="predicted"/>
<organism evidence="1 2">
    <name type="scientific">Mycobacterium malmoense</name>
    <dbReference type="NCBI Taxonomy" id="1780"/>
    <lineage>
        <taxon>Bacteria</taxon>
        <taxon>Bacillati</taxon>
        <taxon>Actinomycetota</taxon>
        <taxon>Actinomycetes</taxon>
        <taxon>Mycobacteriales</taxon>
        <taxon>Mycobacteriaceae</taxon>
        <taxon>Mycobacterium</taxon>
    </lineage>
</organism>
<protein>
    <submittedName>
        <fullName evidence="1">Uncharacterized protein</fullName>
    </submittedName>
</protein>
<gene>
    <name evidence="1" type="ORF">BST29_05695</name>
</gene>
<dbReference type="RefSeq" id="WP_071512367.1">
    <property type="nucleotide sequence ID" value="NZ_CP060015.1"/>
</dbReference>
<sequence length="139" mass="14088">MDAKLVGEVYVWVMKEARERSSYTGRGESRVATGRECDATGASVSGVESVIVSDLLGVTPGATVVMPDALAADVPVGTVIGVTGNNGLTARIVGGDYGSTRVSVFGVTELRVIADGAKLIRDAATKQASASRGGSAVQS</sequence>
<evidence type="ECO:0000313" key="1">
    <source>
        <dbReference type="EMBL" id="ORA84496.1"/>
    </source>
</evidence>
<keyword evidence="2" id="KW-1185">Reference proteome</keyword>